<comment type="caution">
    <text evidence="9">The sequence shown here is derived from an EMBL/GenBank/DDBJ whole genome shotgun (WGS) entry which is preliminary data.</text>
</comment>
<feature type="transmembrane region" description="Helical" evidence="8">
    <location>
        <begin position="544"/>
        <end position="562"/>
    </location>
</feature>
<feature type="transmembrane region" description="Helical" evidence="8">
    <location>
        <begin position="1010"/>
        <end position="1036"/>
    </location>
</feature>
<evidence type="ECO:0000313" key="10">
    <source>
        <dbReference type="Proteomes" id="UP000233387"/>
    </source>
</evidence>
<dbReference type="NCBIfam" id="TIGR00914">
    <property type="entry name" value="2A0601"/>
    <property type="match status" value="1"/>
</dbReference>
<dbReference type="Gene3D" id="1.20.1640.10">
    <property type="entry name" value="Multidrug efflux transporter AcrB transmembrane domain"/>
    <property type="match status" value="2"/>
</dbReference>
<dbReference type="SUPFAM" id="SSF82693">
    <property type="entry name" value="Multidrug efflux transporter AcrB pore domain, PN1, PN2, PC1 and PC2 subdomains"/>
    <property type="match status" value="3"/>
</dbReference>
<keyword evidence="4" id="KW-1003">Cell membrane</keyword>
<accession>A0A2N3IEF1</accession>
<gene>
    <name evidence="9" type="ORF">Rain11_1601</name>
</gene>
<evidence type="ECO:0000256" key="1">
    <source>
        <dbReference type="ARBA" id="ARBA00004651"/>
    </source>
</evidence>
<name>A0A2N3IEF1_9BACT</name>
<keyword evidence="3" id="KW-0813">Transport</keyword>
<dbReference type="SUPFAM" id="SSF56954">
    <property type="entry name" value="Outer membrane efflux proteins (OEP)"/>
    <property type="match status" value="1"/>
</dbReference>
<evidence type="ECO:0000313" key="9">
    <source>
        <dbReference type="EMBL" id="PKQ68623.1"/>
    </source>
</evidence>
<dbReference type="OrthoDB" id="636130at2"/>
<feature type="transmembrane region" description="Helical" evidence="8">
    <location>
        <begin position="977"/>
        <end position="998"/>
    </location>
</feature>
<dbReference type="GO" id="GO:0042910">
    <property type="term" value="F:xenobiotic transmembrane transporter activity"/>
    <property type="evidence" value="ECO:0007669"/>
    <property type="project" value="TreeGrafter"/>
</dbReference>
<dbReference type="EMBL" id="NKXO01000023">
    <property type="protein sequence ID" value="PKQ68623.1"/>
    <property type="molecule type" value="Genomic_DNA"/>
</dbReference>
<reference evidence="9 10" key="1">
    <citation type="submission" date="2017-06" db="EMBL/GenBank/DDBJ databases">
        <title>Raineya orbicola gen. nov., sp. nov. a slightly thermophilic bacterium of the phylum Bacteroidetes and the description of Raineyaceae fam. nov.</title>
        <authorList>
            <person name="Albuquerque L."/>
            <person name="Polonia A.R.M."/>
            <person name="Barroso C."/>
            <person name="Froufe H.J.C."/>
            <person name="Lage O."/>
            <person name="Lobo-Da-Cunha A."/>
            <person name="Egas C."/>
            <person name="Da Costa M.S."/>
        </authorList>
    </citation>
    <scope>NUCLEOTIDE SEQUENCE [LARGE SCALE GENOMIC DNA]</scope>
    <source>
        <strain evidence="9 10">SPSPC-11</strain>
    </source>
</reference>
<dbReference type="Gene3D" id="3.30.70.1440">
    <property type="entry name" value="Multidrug efflux transporter AcrB pore domain"/>
    <property type="match status" value="1"/>
</dbReference>
<sequence>MLDAIIGFSIRNKIIVGVFVVALVIWGGFSATQIPIDAVPDITNNQVQVITSAPQFSAQEVEQFITAPLEISFANLQNVEEIRSISRFGLSVITIVFTDETDIYLARQLVAEKIKLAEKDIPPTMGQPYLAPISTGLGEIYQYVIRPLKGYEKHYNAQDLRTIQDWIVKRRLAGIEGVVEVNSFGGKVKQYEVALETEKLRAYDLTISEIFEALHRNNENTGGSYIERQGKAYFIRAEGFVKTLQDIEQTPIKTMPNGMPVLVRDVAKVRLGSATRYGAMTQDGKGEVVGGIVMMLKGANSAQVIEKVKERIQQVQKTLPEGLIIEPFLDRTLLVNKAILTVSENLALGGLIVVFVLILFLGNLRAGLIVASVIPLSLLFTLAMMNIFGVSANLMSLGAIDFGLIVDGAVIIVEAILHFLHTHLLTGYKNFQLSQREMDEQVFTAAKRIRQSAAFGEIIILMVYLPIWSLSGIEGKMFKPMAQAVSFAILGAFILSLTYVPMMSALGLSKKIHFRPTFSDRLMARIAQIYKPIILWALRRKIQVLGATLGLFAVALFVFGRLGGEFIPQLDEGDFAIEVRLKTGVSLSETIRISTEMEKVLLQFPEVKTCVSKIGSSEIPTDPMPIEANDLMVILKDKSEWKIASSKEELAEKMEKALQEHFVGVNFEFQQPIQMRFNELMTGVKSDIAIKIYGENLEILTQKAEQTAQKIGKIRGVADIKIEQVLGLPQMLVRYNRTKIAQYGLDIQTLNQAVRTAFAGEASGIVFEGEKRFDLVVRLDTTQRNSLENLKNLYIRSANGVQVRLEEVAWIDYEPAPVQVSRENTKRRIVIGVNVRGRDVESVVKEMQSIFEKKQVRLPVGYYVEFGGQFENLEKGKQRLMIAVPIALGLIFMLLYFTFHSLKQAVLIFTAIPLSAIGGVFALWLRDMPFSISAGVGFIALFGVAVLNGIVLIGYFNQLAKEGVKNLHRRILQGVFVRLRPVMMTASVASLGFLPMALSTSAGAEVQKPLATVVIGGLISATFLTLIVLPVLYYFFEQKTMKFSQKVPLIPILILLGISAKAQNPISLNEALQIAKNQNLLLQSKKTEVLYQANLQKTAFQLPKMALEGQYGQINILEKNDFSVQISQGFASPRLYKTQREFWQSRIDFAQKDYALQEKIIANEIKAIFYQHLFVHKKIAVWQEKEKIYEKLLKVATSRWQTGESNILEKVSAETFLREAIQNKALLEQEKEILENQLALRLGKIEKISIDTQLVFKLPLPDTSSFSKENAFVALWREQKNIATQERKISEAQRLPDFRVGYYLMSVEGKPIAQVFQAGVAVPIFSRAYQKSIEAAKTKEYLAQTQYDYQKQLQDNQRNVLLKRIEQSLLNLNFYEQTALKQAQNILEKAEKMFRVGEIDYPTFVQTTEQAWKIQFGYWDALDSYNQTILQLEILK</sequence>
<feature type="transmembrane region" description="Helical" evidence="8">
    <location>
        <begin position="394"/>
        <end position="420"/>
    </location>
</feature>
<feature type="transmembrane region" description="Helical" evidence="8">
    <location>
        <begin position="880"/>
        <end position="899"/>
    </location>
</feature>
<evidence type="ECO:0000256" key="4">
    <source>
        <dbReference type="ARBA" id="ARBA00022475"/>
    </source>
</evidence>
<dbReference type="InterPro" id="IPR001036">
    <property type="entry name" value="Acrflvin-R"/>
</dbReference>
<feature type="transmembrane region" description="Helical" evidence="8">
    <location>
        <begin position="453"/>
        <end position="473"/>
    </location>
</feature>
<feature type="transmembrane region" description="Helical" evidence="8">
    <location>
        <begin position="12"/>
        <end position="29"/>
    </location>
</feature>
<feature type="transmembrane region" description="Helical" evidence="8">
    <location>
        <begin position="485"/>
        <end position="508"/>
    </location>
</feature>
<evidence type="ECO:0000256" key="5">
    <source>
        <dbReference type="ARBA" id="ARBA00022692"/>
    </source>
</evidence>
<keyword evidence="6 8" id="KW-1133">Transmembrane helix</keyword>
<dbReference type="Pfam" id="PF00873">
    <property type="entry name" value="ACR_tran"/>
    <property type="match status" value="1"/>
</dbReference>
<evidence type="ECO:0000256" key="7">
    <source>
        <dbReference type="ARBA" id="ARBA00023136"/>
    </source>
</evidence>
<dbReference type="Gene3D" id="3.30.2090.10">
    <property type="entry name" value="Multidrug efflux transporter AcrB TolC docking domain, DN and DC subdomains"/>
    <property type="match status" value="2"/>
</dbReference>
<evidence type="ECO:0000256" key="2">
    <source>
        <dbReference type="ARBA" id="ARBA00010942"/>
    </source>
</evidence>
<comment type="subcellular location">
    <subcellularLocation>
        <location evidence="1">Cell membrane</location>
        <topology evidence="1">Multi-pass membrane protein</topology>
    </subcellularLocation>
</comment>
<dbReference type="PANTHER" id="PTHR32063:SF24">
    <property type="entry name" value="CATION EFFLUX SYSTEM (ACRB_ACRD_ACRF FAMILY)"/>
    <property type="match status" value="1"/>
</dbReference>
<evidence type="ECO:0000256" key="3">
    <source>
        <dbReference type="ARBA" id="ARBA00022448"/>
    </source>
</evidence>
<proteinExistence type="inferred from homology"/>
<dbReference type="RefSeq" id="WP_101358867.1">
    <property type="nucleotide sequence ID" value="NZ_NKXO01000023.1"/>
</dbReference>
<keyword evidence="7 8" id="KW-0472">Membrane</keyword>
<dbReference type="SUPFAM" id="SSF82714">
    <property type="entry name" value="Multidrug efflux transporter AcrB TolC docking domain, DN and DC subdomains"/>
    <property type="match status" value="2"/>
</dbReference>
<dbReference type="GO" id="GO:0015562">
    <property type="term" value="F:efflux transmembrane transporter activity"/>
    <property type="evidence" value="ECO:0007669"/>
    <property type="project" value="InterPro"/>
</dbReference>
<comment type="similarity">
    <text evidence="2">Belongs to the resistance-nodulation-cell division (RND) (TC 2.A.6) family.</text>
</comment>
<evidence type="ECO:0000256" key="8">
    <source>
        <dbReference type="SAM" id="Phobius"/>
    </source>
</evidence>
<feature type="transmembrane region" description="Helical" evidence="8">
    <location>
        <begin position="368"/>
        <end position="388"/>
    </location>
</feature>
<dbReference type="Proteomes" id="UP000233387">
    <property type="component" value="Unassembled WGS sequence"/>
</dbReference>
<dbReference type="InterPro" id="IPR004763">
    <property type="entry name" value="CusA-like"/>
</dbReference>
<protein>
    <submittedName>
        <fullName evidence="9">Heavy metal efflux pump, CzcA family</fullName>
    </submittedName>
</protein>
<feature type="transmembrane region" description="Helical" evidence="8">
    <location>
        <begin position="906"/>
        <end position="925"/>
    </location>
</feature>
<organism evidence="9 10">
    <name type="scientific">Raineya orbicola</name>
    <dbReference type="NCBI Taxonomy" id="2016530"/>
    <lineage>
        <taxon>Bacteria</taxon>
        <taxon>Pseudomonadati</taxon>
        <taxon>Bacteroidota</taxon>
        <taxon>Cytophagia</taxon>
        <taxon>Cytophagales</taxon>
        <taxon>Raineyaceae</taxon>
        <taxon>Raineya</taxon>
    </lineage>
</organism>
<dbReference type="GO" id="GO:0008324">
    <property type="term" value="F:monoatomic cation transmembrane transporter activity"/>
    <property type="evidence" value="ECO:0007669"/>
    <property type="project" value="InterPro"/>
</dbReference>
<keyword evidence="10" id="KW-1185">Reference proteome</keyword>
<dbReference type="PANTHER" id="PTHR32063">
    <property type="match status" value="1"/>
</dbReference>
<dbReference type="Gene3D" id="3.30.70.1320">
    <property type="entry name" value="Multidrug efflux transporter AcrB pore domain like"/>
    <property type="match status" value="1"/>
</dbReference>
<feature type="transmembrane region" description="Helical" evidence="8">
    <location>
        <begin position="338"/>
        <end position="361"/>
    </location>
</feature>
<dbReference type="GO" id="GO:0005886">
    <property type="term" value="C:plasma membrane"/>
    <property type="evidence" value="ECO:0007669"/>
    <property type="project" value="UniProtKB-SubCell"/>
</dbReference>
<dbReference type="InterPro" id="IPR027463">
    <property type="entry name" value="AcrB_DN_DC_subdom"/>
</dbReference>
<dbReference type="PRINTS" id="PR00702">
    <property type="entry name" value="ACRIFLAVINRP"/>
</dbReference>
<evidence type="ECO:0000256" key="6">
    <source>
        <dbReference type="ARBA" id="ARBA00022989"/>
    </source>
</evidence>
<dbReference type="Gene3D" id="3.30.70.1430">
    <property type="entry name" value="Multidrug efflux transporter AcrB pore domain"/>
    <property type="match status" value="2"/>
</dbReference>
<dbReference type="Gene3D" id="1.20.1600.10">
    <property type="entry name" value="Outer membrane efflux proteins (OEP)"/>
    <property type="match status" value="1"/>
</dbReference>
<feature type="transmembrane region" description="Helical" evidence="8">
    <location>
        <begin position="931"/>
        <end position="956"/>
    </location>
</feature>
<dbReference type="SUPFAM" id="SSF82866">
    <property type="entry name" value="Multidrug efflux transporter AcrB transmembrane domain"/>
    <property type="match status" value="2"/>
</dbReference>
<keyword evidence="5 8" id="KW-0812">Transmembrane</keyword>